<evidence type="ECO:0000256" key="4">
    <source>
        <dbReference type="ARBA" id="ARBA00048391"/>
    </source>
</evidence>
<name>A0A4U7JCM8_9FIRM</name>
<comment type="function">
    <text evidence="5">Methylates the class 1 translation termination release factors RF1/PrfA and RF2/PrfB on the glutamine residue of the universally conserved GGQ motif.</text>
</comment>
<dbReference type="Pfam" id="PF05175">
    <property type="entry name" value="MTS"/>
    <property type="match status" value="1"/>
</dbReference>
<accession>A0A4U7JCM8</accession>
<dbReference type="GO" id="GO:0032259">
    <property type="term" value="P:methylation"/>
    <property type="evidence" value="ECO:0007669"/>
    <property type="project" value="UniProtKB-KW"/>
</dbReference>
<reference evidence="8 9" key="1">
    <citation type="submission" date="2020-09" db="EMBL/GenBank/DDBJ databases">
        <title>Characterization and genome sequencing of Ruminiclostridium sp. nov. MA18.</title>
        <authorList>
            <person name="Rettenmaier R."/>
            <person name="Kowollik M.-L."/>
            <person name="Liebl W."/>
            <person name="Zverlov V."/>
        </authorList>
    </citation>
    <scope>NUCLEOTIDE SEQUENCE [LARGE SCALE GENOMIC DNA]</scope>
    <source>
        <strain evidence="8 9">MA18</strain>
    </source>
</reference>
<feature type="binding site" evidence="5">
    <location>
        <position position="160"/>
    </location>
    <ligand>
        <name>S-adenosyl-L-methionine</name>
        <dbReference type="ChEBI" id="CHEBI:59789"/>
    </ligand>
</feature>
<dbReference type="GO" id="GO:0102559">
    <property type="term" value="F:peptide chain release factor N(5)-glutamine methyltransferase activity"/>
    <property type="evidence" value="ECO:0007669"/>
    <property type="project" value="UniProtKB-EC"/>
</dbReference>
<dbReference type="Proteomes" id="UP000306409">
    <property type="component" value="Chromosome"/>
</dbReference>
<dbReference type="KEGG" id="rher:EHE19_018390"/>
<keyword evidence="3 5" id="KW-0949">S-adenosyl-L-methionine</keyword>
<evidence type="ECO:0000259" key="6">
    <source>
        <dbReference type="Pfam" id="PF05175"/>
    </source>
</evidence>
<gene>
    <name evidence="5 8" type="primary">prmC</name>
    <name evidence="8" type="ORF">EHE19_018390</name>
</gene>
<dbReference type="HAMAP" id="MF_02126">
    <property type="entry name" value="RF_methyltr_PrmC"/>
    <property type="match status" value="1"/>
</dbReference>
<dbReference type="InterPro" id="IPR029063">
    <property type="entry name" value="SAM-dependent_MTases_sf"/>
</dbReference>
<dbReference type="GO" id="GO:0003676">
    <property type="term" value="F:nucleic acid binding"/>
    <property type="evidence" value="ECO:0007669"/>
    <property type="project" value="InterPro"/>
</dbReference>
<dbReference type="OrthoDB" id="9800643at2"/>
<dbReference type="PANTHER" id="PTHR18895:SF74">
    <property type="entry name" value="MTRF1L RELEASE FACTOR GLUTAMINE METHYLTRANSFERASE"/>
    <property type="match status" value="1"/>
</dbReference>
<dbReference type="Gene3D" id="1.10.8.10">
    <property type="entry name" value="DNA helicase RuvA subunit, C-terminal domain"/>
    <property type="match status" value="1"/>
</dbReference>
<protein>
    <recommendedName>
        <fullName evidence="5">Release factor glutamine methyltransferase</fullName>
        <shortName evidence="5">RF MTase</shortName>
        <ecNumber evidence="5">2.1.1.297</ecNumber>
    </recommendedName>
    <alternativeName>
        <fullName evidence="5">N5-glutamine methyltransferase PrmC</fullName>
    </alternativeName>
    <alternativeName>
        <fullName evidence="5">Protein-(glutamine-N5) MTase PrmC</fullName>
    </alternativeName>
    <alternativeName>
        <fullName evidence="5">Protein-glutamine N-methyltransferase PrmC</fullName>
    </alternativeName>
</protein>
<dbReference type="PROSITE" id="PS00092">
    <property type="entry name" value="N6_MTASE"/>
    <property type="match status" value="1"/>
</dbReference>
<dbReference type="InterPro" id="IPR002052">
    <property type="entry name" value="DNA_methylase_N6_adenine_CS"/>
</dbReference>
<feature type="binding site" evidence="5">
    <location>
        <begin position="205"/>
        <end position="208"/>
    </location>
    <ligand>
        <name>substrate</name>
    </ligand>
</feature>
<dbReference type="RefSeq" id="WP_137698900.1">
    <property type="nucleotide sequence ID" value="NZ_CP061336.1"/>
</dbReference>
<feature type="domain" description="Release factor glutamine methyltransferase N-terminal" evidence="7">
    <location>
        <begin position="6"/>
        <end position="75"/>
    </location>
</feature>
<dbReference type="AlphaFoldDB" id="A0A4U7JCM8"/>
<comment type="similarity">
    <text evidence="5">Belongs to the protein N5-glutamine methyltransferase family. PrmC subfamily.</text>
</comment>
<dbReference type="CDD" id="cd02440">
    <property type="entry name" value="AdoMet_MTases"/>
    <property type="match status" value="1"/>
</dbReference>
<proteinExistence type="inferred from homology"/>
<comment type="catalytic activity">
    <reaction evidence="4 5">
        <text>L-glutaminyl-[peptide chain release factor] + S-adenosyl-L-methionine = N(5)-methyl-L-glutaminyl-[peptide chain release factor] + S-adenosyl-L-homocysteine + H(+)</text>
        <dbReference type="Rhea" id="RHEA:42896"/>
        <dbReference type="Rhea" id="RHEA-COMP:10271"/>
        <dbReference type="Rhea" id="RHEA-COMP:10272"/>
        <dbReference type="ChEBI" id="CHEBI:15378"/>
        <dbReference type="ChEBI" id="CHEBI:30011"/>
        <dbReference type="ChEBI" id="CHEBI:57856"/>
        <dbReference type="ChEBI" id="CHEBI:59789"/>
        <dbReference type="ChEBI" id="CHEBI:61891"/>
        <dbReference type="EC" id="2.1.1.297"/>
    </reaction>
</comment>
<dbReference type="InterPro" id="IPR007848">
    <property type="entry name" value="Small_mtfrase_dom"/>
</dbReference>
<keyword evidence="9" id="KW-1185">Reference proteome</keyword>
<feature type="binding site" evidence="5">
    <location>
        <position position="205"/>
    </location>
    <ligand>
        <name>S-adenosyl-L-methionine</name>
        <dbReference type="ChEBI" id="CHEBI:59789"/>
    </ligand>
</feature>
<evidence type="ECO:0000313" key="8">
    <source>
        <dbReference type="EMBL" id="QNU66778.1"/>
    </source>
</evidence>
<dbReference type="NCBIfam" id="TIGR00536">
    <property type="entry name" value="hemK_fam"/>
    <property type="match status" value="1"/>
</dbReference>
<dbReference type="EMBL" id="CP061336">
    <property type="protein sequence ID" value="QNU66778.1"/>
    <property type="molecule type" value="Genomic_DNA"/>
</dbReference>
<dbReference type="InterPro" id="IPR019874">
    <property type="entry name" value="RF_methyltr_PrmC"/>
</dbReference>
<dbReference type="EC" id="2.1.1.297" evidence="5"/>
<sequence length="299" mass="33980">MNIREYYRYAVEELKSANIEAPELEAGVMLCHVLKCDRVYLYSHYDRILDKEEMKLLREMLNKRFQNVPLQYIIGETEFMGLSFYVSPAVLIPRQDTETLVEECVKLVSMINKANLVKSNMDKDNVDAKEIKILDMCTGSGCIAVSIAHYCPQCTLVACDISQDALNIARVNCERNGVSDRVKLYCGDLFESLSGDEQFNIIVSNPPYIETDVIPELQKEVKNHEPFLALDGGMDGLDFYRKIILNAPRYLTNGGYLALEIGYNQGESVKKLMNQLFCDIVIYKDIGGNDRVVIGRLKK</sequence>
<dbReference type="Gene3D" id="3.40.50.150">
    <property type="entry name" value="Vaccinia Virus protein VP39"/>
    <property type="match status" value="1"/>
</dbReference>
<dbReference type="NCBIfam" id="TIGR03534">
    <property type="entry name" value="RF_mod_PrmC"/>
    <property type="match status" value="1"/>
</dbReference>
<dbReference type="Pfam" id="PF17827">
    <property type="entry name" value="PrmC_N"/>
    <property type="match status" value="1"/>
</dbReference>
<dbReference type="InterPro" id="IPR040758">
    <property type="entry name" value="PrmC_N"/>
</dbReference>
<keyword evidence="2 5" id="KW-0808">Transferase</keyword>
<evidence type="ECO:0000256" key="5">
    <source>
        <dbReference type="HAMAP-Rule" id="MF_02126"/>
    </source>
</evidence>
<organism evidence="8 9">
    <name type="scientific">Ruminiclostridium herbifermentans</name>
    <dbReference type="NCBI Taxonomy" id="2488810"/>
    <lineage>
        <taxon>Bacteria</taxon>
        <taxon>Bacillati</taxon>
        <taxon>Bacillota</taxon>
        <taxon>Clostridia</taxon>
        <taxon>Eubacteriales</taxon>
        <taxon>Oscillospiraceae</taxon>
        <taxon>Ruminiclostridium</taxon>
    </lineage>
</organism>
<comment type="caution">
    <text evidence="5">Lacks conserved residue(s) required for the propagation of feature annotation.</text>
</comment>
<evidence type="ECO:0000256" key="1">
    <source>
        <dbReference type="ARBA" id="ARBA00022603"/>
    </source>
</evidence>
<evidence type="ECO:0000259" key="7">
    <source>
        <dbReference type="Pfam" id="PF17827"/>
    </source>
</evidence>
<dbReference type="InterPro" id="IPR050320">
    <property type="entry name" value="N5-glutamine_MTase"/>
</dbReference>
<dbReference type="SUPFAM" id="SSF53335">
    <property type="entry name" value="S-adenosyl-L-methionine-dependent methyltransferases"/>
    <property type="match status" value="1"/>
</dbReference>
<dbReference type="InterPro" id="IPR004556">
    <property type="entry name" value="HemK-like"/>
</dbReference>
<keyword evidence="1 5" id="KW-0489">Methyltransferase</keyword>
<evidence type="ECO:0000256" key="3">
    <source>
        <dbReference type="ARBA" id="ARBA00022691"/>
    </source>
</evidence>
<feature type="domain" description="Methyltransferase small" evidence="6">
    <location>
        <begin position="120"/>
        <end position="211"/>
    </location>
</feature>
<evidence type="ECO:0000313" key="9">
    <source>
        <dbReference type="Proteomes" id="UP000306409"/>
    </source>
</evidence>
<dbReference type="PANTHER" id="PTHR18895">
    <property type="entry name" value="HEMK METHYLTRANSFERASE"/>
    <property type="match status" value="1"/>
</dbReference>
<evidence type="ECO:0000256" key="2">
    <source>
        <dbReference type="ARBA" id="ARBA00022679"/>
    </source>
</evidence>